<evidence type="ECO:0000256" key="3">
    <source>
        <dbReference type="ARBA" id="ARBA00022946"/>
    </source>
</evidence>
<dbReference type="PANTHER" id="PTHR45717">
    <property type="entry name" value="OS12G0527900 PROTEIN"/>
    <property type="match status" value="1"/>
</dbReference>
<keyword evidence="2" id="KW-0677">Repeat</keyword>
<dbReference type="EMBL" id="BQKI01000077">
    <property type="protein sequence ID" value="GJN24998.1"/>
    <property type="molecule type" value="Genomic_DNA"/>
</dbReference>
<name>A0AAV5ERF5_ELECO</name>
<keyword evidence="5" id="KW-1185">Reference proteome</keyword>
<evidence type="ECO:0000256" key="1">
    <source>
        <dbReference type="ARBA" id="ARBA00007626"/>
    </source>
</evidence>
<reference evidence="4" key="2">
    <citation type="submission" date="2021-12" db="EMBL/GenBank/DDBJ databases">
        <title>Resequencing data analysis of finger millet.</title>
        <authorList>
            <person name="Hatakeyama M."/>
            <person name="Aluri S."/>
            <person name="Balachadran M.T."/>
            <person name="Sivarajan S.R."/>
            <person name="Poveda L."/>
            <person name="Shimizu-Inatsugi R."/>
            <person name="Schlapbach R."/>
            <person name="Sreeman S.M."/>
            <person name="Shimizu K.K."/>
        </authorList>
    </citation>
    <scope>NUCLEOTIDE SEQUENCE</scope>
</reference>
<dbReference type="Gene3D" id="1.25.40.10">
    <property type="entry name" value="Tetratricopeptide repeat domain"/>
    <property type="match status" value="3"/>
</dbReference>
<evidence type="ECO:0008006" key="6">
    <source>
        <dbReference type="Google" id="ProtNLM"/>
    </source>
</evidence>
<dbReference type="GO" id="GO:0003729">
    <property type="term" value="F:mRNA binding"/>
    <property type="evidence" value="ECO:0007669"/>
    <property type="project" value="UniProtKB-ARBA"/>
</dbReference>
<comment type="caution">
    <text evidence="4">The sequence shown here is derived from an EMBL/GenBank/DDBJ whole genome shotgun (WGS) entry which is preliminary data.</text>
</comment>
<dbReference type="InterPro" id="IPR011990">
    <property type="entry name" value="TPR-like_helical_dom_sf"/>
</dbReference>
<dbReference type="Proteomes" id="UP001054889">
    <property type="component" value="Unassembled WGS sequence"/>
</dbReference>
<dbReference type="GO" id="GO:0005739">
    <property type="term" value="C:mitochondrion"/>
    <property type="evidence" value="ECO:0007669"/>
    <property type="project" value="TreeGrafter"/>
</dbReference>
<gene>
    <name evidence="4" type="primary">gb12780</name>
    <name evidence="4" type="ORF">PR202_gb12780</name>
</gene>
<dbReference type="Pfam" id="PF13812">
    <property type="entry name" value="PPR_3"/>
    <property type="match status" value="2"/>
</dbReference>
<keyword evidence="3" id="KW-0809">Transit peptide</keyword>
<dbReference type="SUPFAM" id="SSF48452">
    <property type="entry name" value="TPR-like"/>
    <property type="match status" value="1"/>
</dbReference>
<dbReference type="InterPro" id="IPR002885">
    <property type="entry name" value="PPR_rpt"/>
</dbReference>
<organism evidence="4 5">
    <name type="scientific">Eleusine coracana subsp. coracana</name>
    <dbReference type="NCBI Taxonomy" id="191504"/>
    <lineage>
        <taxon>Eukaryota</taxon>
        <taxon>Viridiplantae</taxon>
        <taxon>Streptophyta</taxon>
        <taxon>Embryophyta</taxon>
        <taxon>Tracheophyta</taxon>
        <taxon>Spermatophyta</taxon>
        <taxon>Magnoliopsida</taxon>
        <taxon>Liliopsida</taxon>
        <taxon>Poales</taxon>
        <taxon>Poaceae</taxon>
        <taxon>PACMAD clade</taxon>
        <taxon>Chloridoideae</taxon>
        <taxon>Cynodonteae</taxon>
        <taxon>Eleusininae</taxon>
        <taxon>Eleusine</taxon>
    </lineage>
</organism>
<accession>A0AAV5ERF5</accession>
<evidence type="ECO:0000256" key="2">
    <source>
        <dbReference type="ARBA" id="ARBA00022737"/>
    </source>
</evidence>
<evidence type="ECO:0000313" key="4">
    <source>
        <dbReference type="EMBL" id="GJN24998.1"/>
    </source>
</evidence>
<sequence length="653" mass="73749">MAPSVSPMVSHRSLRIPLPAMIGMILLLHPLPLTKNKLHKMNKKARKARTKATKKKRINLPSAEVESVPSIMWRNASLRFLRDGGYQLSSQRLPVGYSENLLHLIGKCCSASTESLSNSKVIDEFPDQDATDMSHLDSEPSPCDVIGVTNKGFKKQVTKNGHGTKANISVPRASRDTEEKFPDRAFQPSLFQIVLDTPRNFLTSVFDKWIQNGNRLERDEVLRVLFHLRKQRMYSKALQFVEWIYRGKVLNFEEQDYCCHLDLIARNHGIEAARKYLERVPKPFRSEVLYETLLASCVCLTDVQKAEDVFKEIRNCSLPLTVSACNQMLLLYKRVARAKVADILMLMEKENVKPSLFTYKLLIDLKQRSNDTLGMEAVLDTMKANGVEPDVATQAMVAKFYISGGLTAKAEEVIRVMEVYKNNNRHAFRSLLDLYAILGRPNDVAKIWKSCVEPNLDDHLAAIEAWGKLGHIEQAEEILEALLKTTPRLTSKYVNGMLNVYAENKLLAKGKNFLERMCSAGCPSGPLTWDAIVSLYVNSGEVAMADSFLLKVAEKNPDRNPLFCSYIKLLKAFAEKGDIHNAEKIFDSLKKLRYPGRTPPYEFLLGAYVNAKVPAYGFLERMRADNMRPSKAVIKQLSYLGNLQKGGNPETVE</sequence>
<proteinExistence type="inferred from homology"/>
<reference evidence="4" key="1">
    <citation type="journal article" date="2018" name="DNA Res.">
        <title>Multiple hybrid de novo genome assembly of finger millet, an orphan allotetraploid crop.</title>
        <authorList>
            <person name="Hatakeyama M."/>
            <person name="Aluri S."/>
            <person name="Balachadran M.T."/>
            <person name="Sivarajan S.R."/>
            <person name="Patrignani A."/>
            <person name="Gruter S."/>
            <person name="Poveda L."/>
            <person name="Shimizu-Inatsugi R."/>
            <person name="Baeten J."/>
            <person name="Francoijs K.J."/>
            <person name="Nataraja K.N."/>
            <person name="Reddy Y.A.N."/>
            <person name="Phadnis S."/>
            <person name="Ravikumar R.L."/>
            <person name="Schlapbach R."/>
            <person name="Sreeman S.M."/>
            <person name="Shimizu K.K."/>
        </authorList>
    </citation>
    <scope>NUCLEOTIDE SEQUENCE</scope>
</reference>
<protein>
    <recommendedName>
        <fullName evidence="6">Pentatricopeptide repeat-containing protein</fullName>
    </recommendedName>
</protein>
<dbReference type="AlphaFoldDB" id="A0AAV5ERF5"/>
<evidence type="ECO:0000313" key="5">
    <source>
        <dbReference type="Proteomes" id="UP001054889"/>
    </source>
</evidence>
<comment type="similarity">
    <text evidence="1">Belongs to the PPR family. P subfamily.</text>
</comment>
<dbReference type="Pfam" id="PF01535">
    <property type="entry name" value="PPR"/>
    <property type="match status" value="2"/>
</dbReference>
<dbReference type="PANTHER" id="PTHR45717:SF17">
    <property type="entry name" value="PENTATRICOPEPTIDE REPEAT-CONTAINING PROTEIN MITOCHONDRIAL"/>
    <property type="match status" value="1"/>
</dbReference>